<name>U6RA38_9BACT</name>
<evidence type="ECO:0000313" key="2">
    <source>
        <dbReference type="Proteomes" id="UP000017831"/>
    </source>
</evidence>
<dbReference type="RefSeq" id="WP_005946090.1">
    <property type="nucleotide sequence ID" value="NZ_KB890329.1"/>
</dbReference>
<dbReference type="PATRIC" id="fig|1121098.3.peg.4076"/>
<dbReference type="GeneID" id="79829376"/>
<evidence type="ECO:0000313" key="1">
    <source>
        <dbReference type="EMBL" id="EOA52053.1"/>
    </source>
</evidence>
<sequence length="40" mass="4806">MNGKEKMIDLVKGYNLPLQEKHTELFKKDLAMFEKDFEVF</sequence>
<organism evidence="1 2">
    <name type="scientific">Phocaeicola massiliensis B84634 = Timone 84634 = DSM 17679 = JCM 13223</name>
    <dbReference type="NCBI Taxonomy" id="1121098"/>
    <lineage>
        <taxon>Bacteria</taxon>
        <taxon>Pseudomonadati</taxon>
        <taxon>Bacteroidota</taxon>
        <taxon>Bacteroidia</taxon>
        <taxon>Bacteroidales</taxon>
        <taxon>Bacteroidaceae</taxon>
        <taxon>Phocaeicola</taxon>
    </lineage>
</organism>
<reference evidence="1 2" key="1">
    <citation type="submission" date="2013-04" db="EMBL/GenBank/DDBJ databases">
        <title>The Genome Sequence of Bacteroides massiliensis DSM 17679.</title>
        <authorList>
            <consortium name="The Broad Institute Genomics Platform"/>
            <person name="Earl A."/>
            <person name="Ward D."/>
            <person name="Feldgarden M."/>
            <person name="Gevers D."/>
            <person name="Martens E."/>
            <person name="Fenner L."/>
            <person name="Roux V."/>
            <person name="Mallet M.N."/>
            <person name="Raoult D."/>
            <person name="Walker B."/>
            <person name="Young S."/>
            <person name="Zeng Q."/>
            <person name="Gargeya S."/>
            <person name="Fitzgerald M."/>
            <person name="Haas B."/>
            <person name="Abouelleil A."/>
            <person name="Allen A.W."/>
            <person name="Alvarado L."/>
            <person name="Arachchi H.M."/>
            <person name="Berlin A.M."/>
            <person name="Chapman S.B."/>
            <person name="Gainer-Dewar J."/>
            <person name="Goldberg J."/>
            <person name="Griggs A."/>
            <person name="Gujja S."/>
            <person name="Hansen M."/>
            <person name="Howarth C."/>
            <person name="Imamovic A."/>
            <person name="Ireland A."/>
            <person name="Larimer J."/>
            <person name="McCowan C."/>
            <person name="Murphy C."/>
            <person name="Pearson M."/>
            <person name="Poon T.W."/>
            <person name="Priest M."/>
            <person name="Roberts A."/>
            <person name="Saif S."/>
            <person name="Shea T."/>
            <person name="Sisk P."/>
            <person name="Sykes S."/>
            <person name="Wortman J."/>
            <person name="Nusbaum C."/>
            <person name="Birren B."/>
        </authorList>
    </citation>
    <scope>NUCLEOTIDE SEQUENCE [LARGE SCALE GENOMIC DNA]</scope>
    <source>
        <strain evidence="2">B84634 / Timone 84634 / DSM 17679 / JCM 13223</strain>
    </source>
</reference>
<dbReference type="HOGENOM" id="CLU_211932_0_0_10"/>
<gene>
    <name evidence="1" type="ORF">HMPREF1534_03987</name>
</gene>
<proteinExistence type="predicted"/>
<keyword evidence="2" id="KW-1185">Reference proteome</keyword>
<dbReference type="Proteomes" id="UP000017831">
    <property type="component" value="Unassembled WGS sequence"/>
</dbReference>
<dbReference type="EMBL" id="AQHY01000046">
    <property type="protein sequence ID" value="EOA52053.1"/>
    <property type="molecule type" value="Genomic_DNA"/>
</dbReference>
<accession>U6RA38</accession>
<protein>
    <submittedName>
        <fullName evidence="1">Uncharacterized protein</fullName>
    </submittedName>
</protein>
<comment type="caution">
    <text evidence="1">The sequence shown here is derived from an EMBL/GenBank/DDBJ whole genome shotgun (WGS) entry which is preliminary data.</text>
</comment>
<dbReference type="AlphaFoldDB" id="U6RA38"/>